<comment type="cofactor">
    <cofactor evidence="1">
        <name>Zn(2+)</name>
        <dbReference type="ChEBI" id="CHEBI:29105"/>
    </cofactor>
</comment>
<feature type="domain" description="Alcohol dehydrogenase-like N-terminal" evidence="5">
    <location>
        <begin position="6"/>
        <end position="101"/>
    </location>
</feature>
<evidence type="ECO:0000259" key="4">
    <source>
        <dbReference type="Pfam" id="PF00107"/>
    </source>
</evidence>
<feature type="domain" description="Alcohol dehydrogenase-like C-terminal" evidence="4">
    <location>
        <begin position="144"/>
        <end position="214"/>
    </location>
</feature>
<evidence type="ECO:0000256" key="3">
    <source>
        <dbReference type="ARBA" id="ARBA00022833"/>
    </source>
</evidence>
<dbReference type="Gene3D" id="3.40.50.720">
    <property type="entry name" value="NAD(P)-binding Rossmann-like Domain"/>
    <property type="match status" value="1"/>
</dbReference>
<keyword evidence="2" id="KW-0479">Metal-binding</keyword>
<dbReference type="InterPro" id="IPR013149">
    <property type="entry name" value="ADH-like_C"/>
</dbReference>
<accession>A0AAW1PXB5</accession>
<dbReference type="GO" id="GO:0046872">
    <property type="term" value="F:metal ion binding"/>
    <property type="evidence" value="ECO:0007669"/>
    <property type="project" value="UniProtKB-KW"/>
</dbReference>
<evidence type="ECO:0008006" key="8">
    <source>
        <dbReference type="Google" id="ProtNLM"/>
    </source>
</evidence>
<dbReference type="SUPFAM" id="SSF51735">
    <property type="entry name" value="NAD(P)-binding Rossmann-fold domains"/>
    <property type="match status" value="1"/>
</dbReference>
<dbReference type="EMBL" id="JALJOR010000008">
    <property type="protein sequence ID" value="KAK9812697.1"/>
    <property type="molecule type" value="Genomic_DNA"/>
</dbReference>
<dbReference type="AlphaFoldDB" id="A0AAW1PXB5"/>
<evidence type="ECO:0000256" key="1">
    <source>
        <dbReference type="ARBA" id="ARBA00001947"/>
    </source>
</evidence>
<sequence length="341" mass="37398">MKKGDILGDEFMGYVEDVGSKVERVKLGDRVVVSCIIHCGECRFYKNQEYSLCDKTNDSKAMEHLYGRNICGVFGYSHLTGGYPGGQAEYVRVPYADNLCLKIGDEFSDEKVPFMSDILCTAWHGTELGRVGKGDTVAIWGAGPVGLLTAKLCKIRGAGRGIVIDAVDYRLDFAKQKIPGVEIIDYSKEKDVPAKLLDMTKDGPDVGIEAAGIHYSKSWTHTALAKLNLETDTADILNEMIKAIRKGGHMAVIGDYIGYTNVFNVGGLMEKAIVFQGGQNYGRKYWSTLLDLIKRGEIDPSFIITCRLPLEKGPEAYKMFGEKKDGCIKVVLTPPATRAGA</sequence>
<dbReference type="PANTHER" id="PTHR42813">
    <property type="entry name" value="ZINC-TYPE ALCOHOL DEHYDROGENASE-LIKE"/>
    <property type="match status" value="1"/>
</dbReference>
<organism evidence="6 7">
    <name type="scientific">[Myrmecia] bisecta</name>
    <dbReference type="NCBI Taxonomy" id="41462"/>
    <lineage>
        <taxon>Eukaryota</taxon>
        <taxon>Viridiplantae</taxon>
        <taxon>Chlorophyta</taxon>
        <taxon>core chlorophytes</taxon>
        <taxon>Trebouxiophyceae</taxon>
        <taxon>Trebouxiales</taxon>
        <taxon>Trebouxiaceae</taxon>
        <taxon>Myrmecia</taxon>
    </lineage>
</organism>
<dbReference type="SUPFAM" id="SSF50129">
    <property type="entry name" value="GroES-like"/>
    <property type="match status" value="1"/>
</dbReference>
<evidence type="ECO:0000256" key="2">
    <source>
        <dbReference type="ARBA" id="ARBA00022723"/>
    </source>
</evidence>
<dbReference type="Gene3D" id="3.90.180.10">
    <property type="entry name" value="Medium-chain alcohol dehydrogenases, catalytic domain"/>
    <property type="match status" value="1"/>
</dbReference>
<dbReference type="Pfam" id="PF00107">
    <property type="entry name" value="ADH_zinc_N"/>
    <property type="match status" value="1"/>
</dbReference>
<reference evidence="6 7" key="1">
    <citation type="journal article" date="2024" name="Nat. Commun.">
        <title>Phylogenomics reveals the evolutionary origins of lichenization in chlorophyte algae.</title>
        <authorList>
            <person name="Puginier C."/>
            <person name="Libourel C."/>
            <person name="Otte J."/>
            <person name="Skaloud P."/>
            <person name="Haon M."/>
            <person name="Grisel S."/>
            <person name="Petersen M."/>
            <person name="Berrin J.G."/>
            <person name="Delaux P.M."/>
            <person name="Dal Grande F."/>
            <person name="Keller J."/>
        </authorList>
    </citation>
    <scope>NUCLEOTIDE SEQUENCE [LARGE SCALE GENOMIC DNA]</scope>
    <source>
        <strain evidence="6 7">SAG 2043</strain>
    </source>
</reference>
<dbReference type="InterPro" id="IPR036291">
    <property type="entry name" value="NAD(P)-bd_dom_sf"/>
</dbReference>
<evidence type="ECO:0000259" key="5">
    <source>
        <dbReference type="Pfam" id="PF08240"/>
    </source>
</evidence>
<gene>
    <name evidence="6" type="ORF">WJX72_002250</name>
</gene>
<proteinExistence type="predicted"/>
<dbReference type="PANTHER" id="PTHR42813:SF1">
    <property type="entry name" value="DEHYDROGENASE, PUTATIVE (AFU_ORTHOLOGUE AFUA_5G03930)-RELATED"/>
    <property type="match status" value="1"/>
</dbReference>
<dbReference type="InterPro" id="IPR013154">
    <property type="entry name" value="ADH-like_N"/>
</dbReference>
<dbReference type="Pfam" id="PF08240">
    <property type="entry name" value="ADH_N"/>
    <property type="match status" value="1"/>
</dbReference>
<protein>
    <recommendedName>
        <fullName evidence="8">Alcohol dehydrogenase</fullName>
    </recommendedName>
</protein>
<evidence type="ECO:0000313" key="6">
    <source>
        <dbReference type="EMBL" id="KAK9812697.1"/>
    </source>
</evidence>
<name>A0AAW1PXB5_9CHLO</name>
<keyword evidence="3" id="KW-0862">Zinc</keyword>
<evidence type="ECO:0000313" key="7">
    <source>
        <dbReference type="Proteomes" id="UP001489004"/>
    </source>
</evidence>
<dbReference type="Proteomes" id="UP001489004">
    <property type="component" value="Unassembled WGS sequence"/>
</dbReference>
<keyword evidence="7" id="KW-1185">Reference proteome</keyword>
<comment type="caution">
    <text evidence="6">The sequence shown here is derived from an EMBL/GenBank/DDBJ whole genome shotgun (WGS) entry which is preliminary data.</text>
</comment>
<dbReference type="InterPro" id="IPR011032">
    <property type="entry name" value="GroES-like_sf"/>
</dbReference>